<dbReference type="Pfam" id="PF12854">
    <property type="entry name" value="PPR_1"/>
    <property type="match status" value="2"/>
</dbReference>
<dbReference type="PANTHER" id="PTHR46128:SF358">
    <property type="entry name" value="TETRATRICOPEPTIDE REPEAT (TPR)-LIKE SUPERFAMILY PROTEIN"/>
    <property type="match status" value="1"/>
</dbReference>
<dbReference type="InterPro" id="IPR002885">
    <property type="entry name" value="PPR_rpt"/>
</dbReference>
<dbReference type="PROSITE" id="PS51375">
    <property type="entry name" value="PPR"/>
    <property type="match status" value="1"/>
</dbReference>
<reference evidence="4" key="2">
    <citation type="submission" date="2022-01" db="EMBL/GenBank/DDBJ databases">
        <authorList>
            <person name="Yamashiro T."/>
            <person name="Shiraishi A."/>
            <person name="Satake H."/>
            <person name="Nakayama K."/>
        </authorList>
    </citation>
    <scope>NUCLEOTIDE SEQUENCE</scope>
</reference>
<evidence type="ECO:0000313" key="4">
    <source>
        <dbReference type="EMBL" id="GJS93086.1"/>
    </source>
</evidence>
<gene>
    <name evidence="4" type="ORF">Tco_0800054</name>
</gene>
<protein>
    <submittedName>
        <fullName evidence="4">Tetratricopeptide-like helical domain-containing protein</fullName>
    </submittedName>
</protein>
<reference evidence="4" key="1">
    <citation type="journal article" date="2022" name="Int. J. Mol. Sci.">
        <title>Draft Genome of Tanacetum Coccineum: Genomic Comparison of Closely Related Tanacetum-Family Plants.</title>
        <authorList>
            <person name="Yamashiro T."/>
            <person name="Shiraishi A."/>
            <person name="Nakayama K."/>
            <person name="Satake H."/>
        </authorList>
    </citation>
    <scope>NUCLEOTIDE SEQUENCE</scope>
</reference>
<evidence type="ECO:0000256" key="3">
    <source>
        <dbReference type="PROSITE-ProRule" id="PRU00708"/>
    </source>
</evidence>
<organism evidence="4 5">
    <name type="scientific">Tanacetum coccineum</name>
    <dbReference type="NCBI Taxonomy" id="301880"/>
    <lineage>
        <taxon>Eukaryota</taxon>
        <taxon>Viridiplantae</taxon>
        <taxon>Streptophyta</taxon>
        <taxon>Embryophyta</taxon>
        <taxon>Tracheophyta</taxon>
        <taxon>Spermatophyta</taxon>
        <taxon>Magnoliopsida</taxon>
        <taxon>eudicotyledons</taxon>
        <taxon>Gunneridae</taxon>
        <taxon>Pentapetalae</taxon>
        <taxon>asterids</taxon>
        <taxon>campanulids</taxon>
        <taxon>Asterales</taxon>
        <taxon>Asteraceae</taxon>
        <taxon>Asteroideae</taxon>
        <taxon>Anthemideae</taxon>
        <taxon>Anthemidinae</taxon>
        <taxon>Tanacetum</taxon>
    </lineage>
</organism>
<accession>A0ABQ4ZUC7</accession>
<dbReference type="NCBIfam" id="TIGR00756">
    <property type="entry name" value="PPR"/>
    <property type="match status" value="1"/>
</dbReference>
<comment type="similarity">
    <text evidence="1">Belongs to the PPR family. P subfamily.</text>
</comment>
<dbReference type="Gene3D" id="1.25.40.10">
    <property type="entry name" value="Tetratricopeptide repeat domain"/>
    <property type="match status" value="1"/>
</dbReference>
<feature type="repeat" description="PPR" evidence="3">
    <location>
        <begin position="76"/>
        <end position="110"/>
    </location>
</feature>
<dbReference type="InterPro" id="IPR050872">
    <property type="entry name" value="PPR_P_subfamily"/>
</dbReference>
<name>A0ABQ4ZUC7_9ASTR</name>
<evidence type="ECO:0000256" key="1">
    <source>
        <dbReference type="ARBA" id="ARBA00007626"/>
    </source>
</evidence>
<evidence type="ECO:0000256" key="2">
    <source>
        <dbReference type="ARBA" id="ARBA00022737"/>
    </source>
</evidence>
<sequence>MCRILAKGKQSGIRRLRFENPRHAVKLFKKFVTEKVCTPNEVTYVAVINGLCKVGYNDRMVVLVGFIERQGPLRPDLIVYNTVIESLCKDGMVDDSLRMFYRLMSKGVESNVAT</sequence>
<dbReference type="PANTHER" id="PTHR46128">
    <property type="entry name" value="MITOCHONDRIAL GROUP I INTRON SPLICING FACTOR CCM1"/>
    <property type="match status" value="1"/>
</dbReference>
<evidence type="ECO:0000313" key="5">
    <source>
        <dbReference type="Proteomes" id="UP001151760"/>
    </source>
</evidence>
<keyword evidence="5" id="KW-1185">Reference proteome</keyword>
<dbReference type="EMBL" id="BQNB010011629">
    <property type="protein sequence ID" value="GJS93086.1"/>
    <property type="molecule type" value="Genomic_DNA"/>
</dbReference>
<keyword evidence="2" id="KW-0677">Repeat</keyword>
<proteinExistence type="inferred from homology"/>
<dbReference type="InterPro" id="IPR011990">
    <property type="entry name" value="TPR-like_helical_dom_sf"/>
</dbReference>
<comment type="caution">
    <text evidence="4">The sequence shown here is derived from an EMBL/GenBank/DDBJ whole genome shotgun (WGS) entry which is preliminary data.</text>
</comment>
<dbReference type="Proteomes" id="UP001151760">
    <property type="component" value="Unassembled WGS sequence"/>
</dbReference>